<keyword evidence="7" id="KW-0235">DNA replication</keyword>
<proteinExistence type="inferred from homology"/>
<dbReference type="PANTHER" id="PTHR30337:SF0">
    <property type="entry name" value="NUCLEASE SBCCD SUBUNIT D"/>
    <property type="match status" value="1"/>
</dbReference>
<dbReference type="InterPro" id="IPR004843">
    <property type="entry name" value="Calcineurin-like_PHP"/>
</dbReference>
<dbReference type="Gene3D" id="3.60.21.10">
    <property type="match status" value="1"/>
</dbReference>
<evidence type="ECO:0000256" key="3">
    <source>
        <dbReference type="ARBA" id="ARBA00013365"/>
    </source>
</evidence>
<keyword evidence="6 7" id="KW-0269">Exonuclease</keyword>
<comment type="caution">
    <text evidence="10">The sequence shown here is derived from an EMBL/GenBank/DDBJ whole genome shotgun (WGS) entry which is preliminary data.</text>
</comment>
<keyword evidence="5 7" id="KW-0378">Hydrolase</keyword>
<dbReference type="InterPro" id="IPR029052">
    <property type="entry name" value="Metallo-depent_PP-like"/>
</dbReference>
<dbReference type="GO" id="GO:0004527">
    <property type="term" value="F:exonuclease activity"/>
    <property type="evidence" value="ECO:0007669"/>
    <property type="project" value="UniProtKB-KW"/>
</dbReference>
<evidence type="ECO:0000313" key="10">
    <source>
        <dbReference type="EMBL" id="MDP9806706.1"/>
    </source>
</evidence>
<keyword evidence="11" id="KW-1185">Reference proteome</keyword>
<dbReference type="InterPro" id="IPR004593">
    <property type="entry name" value="SbcD"/>
</dbReference>
<evidence type="ECO:0000259" key="8">
    <source>
        <dbReference type="Pfam" id="PF00149"/>
    </source>
</evidence>
<evidence type="ECO:0000259" key="9">
    <source>
        <dbReference type="Pfam" id="PF12320"/>
    </source>
</evidence>
<gene>
    <name evidence="7" type="primary">sbcD</name>
    <name evidence="10" type="ORF">J2S70_001288</name>
</gene>
<feature type="domain" description="Calcineurin-like phosphoesterase" evidence="8">
    <location>
        <begin position="1"/>
        <end position="241"/>
    </location>
</feature>
<dbReference type="InterPro" id="IPR041796">
    <property type="entry name" value="Mre11_N"/>
</dbReference>
<sequence>MRFLHTADWHLGRTLHGADLTPAFEAWADHVVDLVATENIDALLVSGDVYDRGIPPVHMVDLLADTLERALEHTNVIVTSGNHDSPKRLGFGSRLMREGLYFYTDSLHSHVPVPLYDHDGDLGALVYPIPYLDPDSERGRLANNPAEPLARSHTAVLGEVLNRIEADLASRGLSAKDTRRKGDASVADNPFVVVMSHSFVTGAQETGSERDITVGGAANVAASLFDIPGVDYVALGHLHGPQKVGGNGPLMRYSGSPIPFSFSEENHVKSSVIVDTQADVPITLVPAPIYRKLATIEGTLEELLSAKFDEYRGHFLRIRVTDPDRPSNLFAKLTQKFPYVLEHQHVTEATAVSIAELEAIRTEPLAVLREFFEASGGRELTDAELDLIRETWEKVGA</sequence>
<evidence type="ECO:0000256" key="6">
    <source>
        <dbReference type="ARBA" id="ARBA00022839"/>
    </source>
</evidence>
<dbReference type="RefSeq" id="WP_307682915.1">
    <property type="nucleotide sequence ID" value="NZ_JAUSQX010000001.1"/>
</dbReference>
<protein>
    <recommendedName>
        <fullName evidence="3 7">Nuclease SbcCD subunit D</fullName>
    </recommendedName>
</protein>
<dbReference type="InterPro" id="IPR026843">
    <property type="entry name" value="SbcD_C"/>
</dbReference>
<keyword evidence="4 7" id="KW-0540">Nuclease</keyword>
<evidence type="ECO:0000256" key="5">
    <source>
        <dbReference type="ARBA" id="ARBA00022801"/>
    </source>
</evidence>
<evidence type="ECO:0000256" key="4">
    <source>
        <dbReference type="ARBA" id="ARBA00022722"/>
    </source>
</evidence>
<dbReference type="Pfam" id="PF00149">
    <property type="entry name" value="Metallophos"/>
    <property type="match status" value="1"/>
</dbReference>
<dbReference type="CDD" id="cd00840">
    <property type="entry name" value="MPP_Mre11_N"/>
    <property type="match status" value="1"/>
</dbReference>
<evidence type="ECO:0000256" key="1">
    <source>
        <dbReference type="ARBA" id="ARBA00010555"/>
    </source>
</evidence>
<reference evidence="10 11" key="1">
    <citation type="submission" date="2023-07" db="EMBL/GenBank/DDBJ databases">
        <title>Sequencing the genomes of 1000 actinobacteria strains.</title>
        <authorList>
            <person name="Klenk H.-P."/>
        </authorList>
    </citation>
    <scope>NUCLEOTIDE SEQUENCE [LARGE SCALE GENOMIC DNA]</scope>
    <source>
        <strain evidence="10 11">DSM 17163</strain>
    </source>
</reference>
<organism evidence="10 11">
    <name type="scientific">Trueperella bonasi</name>
    <dbReference type="NCBI Taxonomy" id="312286"/>
    <lineage>
        <taxon>Bacteria</taxon>
        <taxon>Bacillati</taxon>
        <taxon>Actinomycetota</taxon>
        <taxon>Actinomycetes</taxon>
        <taxon>Actinomycetales</taxon>
        <taxon>Actinomycetaceae</taxon>
        <taxon>Trueperella</taxon>
    </lineage>
</organism>
<dbReference type="Proteomes" id="UP001243212">
    <property type="component" value="Unassembled WGS sequence"/>
</dbReference>
<comment type="function">
    <text evidence="7">SbcCD cleaves DNA hairpin structures. These structures can inhibit DNA replication and are intermediates in certain DNA recombination reactions. The complex acts as a 3'-&gt;5' double strand exonuclease that can open hairpins. It also has a 5' single-strand endonuclease activity.</text>
</comment>
<name>A0ABT9NH24_9ACTO</name>
<dbReference type="Pfam" id="PF12320">
    <property type="entry name" value="SbcD_C"/>
    <property type="match status" value="1"/>
</dbReference>
<dbReference type="SUPFAM" id="SSF56300">
    <property type="entry name" value="Metallo-dependent phosphatases"/>
    <property type="match status" value="1"/>
</dbReference>
<comment type="similarity">
    <text evidence="1 7">Belongs to the SbcD family.</text>
</comment>
<keyword evidence="7" id="KW-0255">Endonuclease</keyword>
<evidence type="ECO:0000313" key="11">
    <source>
        <dbReference type="Proteomes" id="UP001243212"/>
    </source>
</evidence>
<dbReference type="InterPro" id="IPR050535">
    <property type="entry name" value="DNA_Repair-Maintenance_Comp"/>
</dbReference>
<comment type="subunit">
    <text evidence="2 7">Heterodimer of SbcC and SbcD.</text>
</comment>
<dbReference type="NCBIfam" id="TIGR00619">
    <property type="entry name" value="sbcd"/>
    <property type="match status" value="1"/>
</dbReference>
<accession>A0ABT9NH24</accession>
<feature type="domain" description="Nuclease SbcCD subunit D C-terminal" evidence="9">
    <location>
        <begin position="290"/>
        <end position="374"/>
    </location>
</feature>
<evidence type="ECO:0000256" key="2">
    <source>
        <dbReference type="ARBA" id="ARBA00011322"/>
    </source>
</evidence>
<evidence type="ECO:0000256" key="7">
    <source>
        <dbReference type="RuleBase" id="RU363069"/>
    </source>
</evidence>
<keyword evidence="7" id="KW-0233">DNA recombination</keyword>
<dbReference type="PANTHER" id="PTHR30337">
    <property type="entry name" value="COMPONENT OF ATP-DEPENDENT DSDNA EXONUCLEASE"/>
    <property type="match status" value="1"/>
</dbReference>
<dbReference type="EMBL" id="JAUSQX010000001">
    <property type="protein sequence ID" value="MDP9806706.1"/>
    <property type="molecule type" value="Genomic_DNA"/>
</dbReference>